<dbReference type="OrthoDB" id="10485573at2759"/>
<keyword evidence="2" id="KW-1185">Reference proteome</keyword>
<comment type="caution">
    <text evidence="1">The sequence shown here is derived from an EMBL/GenBank/DDBJ whole genome shotgun (WGS) entry which is preliminary data.</text>
</comment>
<sequence length="59" mass="6627">MDVYDLKLFAWCDKQIPAMTLVTLISDFPGNDGPAVVSGVFRGAQHIIREQYSNAHYIL</sequence>
<dbReference type="AlphaFoldDB" id="A0A0V1I1T6"/>
<dbReference type="Proteomes" id="UP000055024">
    <property type="component" value="Unassembled WGS sequence"/>
</dbReference>
<evidence type="ECO:0000313" key="1">
    <source>
        <dbReference type="EMBL" id="KRZ16210.1"/>
    </source>
</evidence>
<name>A0A0V1I1T6_9BILA</name>
<proteinExistence type="predicted"/>
<protein>
    <submittedName>
        <fullName evidence="1">Uncharacterized protein</fullName>
    </submittedName>
</protein>
<dbReference type="EMBL" id="JYDP01000013">
    <property type="protein sequence ID" value="KRZ16210.1"/>
    <property type="molecule type" value="Genomic_DNA"/>
</dbReference>
<accession>A0A0V1I1T6</accession>
<reference evidence="1 2" key="1">
    <citation type="submission" date="2015-01" db="EMBL/GenBank/DDBJ databases">
        <title>Evolution of Trichinella species and genotypes.</title>
        <authorList>
            <person name="Korhonen P.K."/>
            <person name="Edoardo P."/>
            <person name="Giuseppe L.R."/>
            <person name="Gasser R.B."/>
        </authorList>
    </citation>
    <scope>NUCLEOTIDE SEQUENCE [LARGE SCALE GENOMIC DNA]</scope>
    <source>
        <strain evidence="1">ISS1029</strain>
    </source>
</reference>
<organism evidence="1 2">
    <name type="scientific">Trichinella zimbabwensis</name>
    <dbReference type="NCBI Taxonomy" id="268475"/>
    <lineage>
        <taxon>Eukaryota</taxon>
        <taxon>Metazoa</taxon>
        <taxon>Ecdysozoa</taxon>
        <taxon>Nematoda</taxon>
        <taxon>Enoplea</taxon>
        <taxon>Dorylaimia</taxon>
        <taxon>Trichinellida</taxon>
        <taxon>Trichinellidae</taxon>
        <taxon>Trichinella</taxon>
    </lineage>
</organism>
<gene>
    <name evidence="1" type="ORF">T11_11139</name>
</gene>
<evidence type="ECO:0000313" key="2">
    <source>
        <dbReference type="Proteomes" id="UP000055024"/>
    </source>
</evidence>